<proteinExistence type="predicted"/>
<accession>A0A2P2PXG6</accession>
<evidence type="ECO:0000256" key="1">
    <source>
        <dbReference type="SAM" id="SignalP"/>
    </source>
</evidence>
<feature type="signal peptide" evidence="1">
    <location>
        <begin position="1"/>
        <end position="15"/>
    </location>
</feature>
<dbReference type="AlphaFoldDB" id="A0A2P2PXG6"/>
<organism evidence="2">
    <name type="scientific">Rhizophora mucronata</name>
    <name type="common">Asiatic mangrove</name>
    <dbReference type="NCBI Taxonomy" id="61149"/>
    <lineage>
        <taxon>Eukaryota</taxon>
        <taxon>Viridiplantae</taxon>
        <taxon>Streptophyta</taxon>
        <taxon>Embryophyta</taxon>
        <taxon>Tracheophyta</taxon>
        <taxon>Spermatophyta</taxon>
        <taxon>Magnoliopsida</taxon>
        <taxon>eudicotyledons</taxon>
        <taxon>Gunneridae</taxon>
        <taxon>Pentapetalae</taxon>
        <taxon>rosids</taxon>
        <taxon>fabids</taxon>
        <taxon>Malpighiales</taxon>
        <taxon>Rhizophoraceae</taxon>
        <taxon>Rhizophora</taxon>
    </lineage>
</organism>
<feature type="chain" id="PRO_5015131802" evidence="1">
    <location>
        <begin position="16"/>
        <end position="56"/>
    </location>
</feature>
<dbReference type="EMBL" id="GGEC01078869">
    <property type="protein sequence ID" value="MBX59353.1"/>
    <property type="molecule type" value="Transcribed_RNA"/>
</dbReference>
<keyword evidence="1" id="KW-0732">Signal</keyword>
<evidence type="ECO:0000313" key="2">
    <source>
        <dbReference type="EMBL" id="MBX59353.1"/>
    </source>
</evidence>
<sequence length="56" mass="6601">MLFGWSLMMLQNTLGLNSPFFCSHFPIRFGCCPLLFSVLLSHMHEKKVKFHLLHHK</sequence>
<reference evidence="2" key="1">
    <citation type="submission" date="2018-02" db="EMBL/GenBank/DDBJ databases">
        <title>Rhizophora mucronata_Transcriptome.</title>
        <authorList>
            <person name="Meera S.P."/>
            <person name="Sreeshan A."/>
            <person name="Augustine A."/>
        </authorList>
    </citation>
    <scope>NUCLEOTIDE SEQUENCE</scope>
    <source>
        <tissue evidence="2">Leaf</tissue>
    </source>
</reference>
<protein>
    <submittedName>
        <fullName evidence="2">Uncharacterized protein</fullName>
    </submittedName>
</protein>
<name>A0A2P2PXG6_RHIMU</name>